<dbReference type="Proteomes" id="UP000234881">
    <property type="component" value="Unassembled WGS sequence"/>
</dbReference>
<keyword evidence="4" id="KW-1185">Reference proteome</keyword>
<evidence type="ECO:0000256" key="1">
    <source>
        <dbReference type="SAM" id="MobiDB-lite"/>
    </source>
</evidence>
<organism evidence="3 4">
    <name type="scientific">Cohaesibacter celericrescens</name>
    <dbReference type="NCBI Taxonomy" id="2067669"/>
    <lineage>
        <taxon>Bacteria</taxon>
        <taxon>Pseudomonadati</taxon>
        <taxon>Pseudomonadota</taxon>
        <taxon>Alphaproteobacteria</taxon>
        <taxon>Hyphomicrobiales</taxon>
        <taxon>Cohaesibacteraceae</taxon>
    </lineage>
</organism>
<dbReference type="InterPro" id="IPR018968">
    <property type="entry name" value="Phasin"/>
</dbReference>
<protein>
    <submittedName>
        <fullName evidence="3">Phasin family protein</fullName>
    </submittedName>
</protein>
<feature type="compositionally biased region" description="Low complexity" evidence="1">
    <location>
        <begin position="1"/>
        <end position="31"/>
    </location>
</feature>
<evidence type="ECO:0000313" key="3">
    <source>
        <dbReference type="EMBL" id="PLW74917.1"/>
    </source>
</evidence>
<evidence type="ECO:0000259" key="2">
    <source>
        <dbReference type="Pfam" id="PF09361"/>
    </source>
</evidence>
<reference evidence="3 4" key="1">
    <citation type="submission" date="2018-01" db="EMBL/GenBank/DDBJ databases">
        <title>The draft genome sequence of Cohaesibacter sp. H1304.</title>
        <authorList>
            <person name="Wang N.-N."/>
            <person name="Du Z.-J."/>
        </authorList>
    </citation>
    <scope>NUCLEOTIDE SEQUENCE [LARGE SCALE GENOMIC DNA]</scope>
    <source>
        <strain evidence="3 4">H1304</strain>
    </source>
</reference>
<name>A0A2N5XKF7_9HYPH</name>
<accession>A0A2N5XKF7</accession>
<dbReference type="AlphaFoldDB" id="A0A2N5XKF7"/>
<dbReference type="RefSeq" id="WP_101535817.1">
    <property type="nucleotide sequence ID" value="NZ_PKUQ01000055.1"/>
</dbReference>
<dbReference type="Pfam" id="PF09361">
    <property type="entry name" value="Phasin_2"/>
    <property type="match status" value="1"/>
</dbReference>
<evidence type="ECO:0000313" key="4">
    <source>
        <dbReference type="Proteomes" id="UP000234881"/>
    </source>
</evidence>
<comment type="caution">
    <text evidence="3">The sequence shown here is derived from an EMBL/GenBank/DDBJ whole genome shotgun (WGS) entry which is preliminary data.</text>
</comment>
<sequence length="194" mass="20066">MTATAPKAPAAKAAAKATPAKKPQVAAKASAETASKPSTKPGAKPDAAAALAFAMPNFELPETLMPDGAIELAEKSLASARDTFAKTSASVEEQSAAIEKSIDCATKSAKDLNQKTMDAVKSNMDAGFNFLTDLMAVKSFSDAIELQTAFAGKQFETFSAQSKDLQESLTKGIEETSAPVKAAAEKTMESIKAA</sequence>
<feature type="domain" description="Phasin" evidence="2">
    <location>
        <begin position="88"/>
        <end position="182"/>
    </location>
</feature>
<dbReference type="EMBL" id="PKUQ01000055">
    <property type="protein sequence ID" value="PLW74917.1"/>
    <property type="molecule type" value="Genomic_DNA"/>
</dbReference>
<dbReference type="OrthoDB" id="8479257at2"/>
<feature type="region of interest" description="Disordered" evidence="1">
    <location>
        <begin position="1"/>
        <end position="46"/>
    </location>
</feature>
<gene>
    <name evidence="3" type="ORF">C0081_21650</name>
</gene>
<proteinExistence type="predicted"/>